<dbReference type="Gene3D" id="3.40.50.300">
    <property type="entry name" value="P-loop containing nucleotide triphosphate hydrolases"/>
    <property type="match status" value="1"/>
</dbReference>
<organism evidence="2 3">
    <name type="scientific">Martelella lutilitoris</name>
    <dbReference type="NCBI Taxonomy" id="2583532"/>
    <lineage>
        <taxon>Bacteria</taxon>
        <taxon>Pseudomonadati</taxon>
        <taxon>Pseudomonadota</taxon>
        <taxon>Alphaproteobacteria</taxon>
        <taxon>Hyphomicrobiales</taxon>
        <taxon>Aurantimonadaceae</taxon>
        <taxon>Martelella</taxon>
    </lineage>
</organism>
<dbReference type="AlphaFoldDB" id="A0A5C4JNR8"/>
<dbReference type="EMBL" id="VCLB01000007">
    <property type="protein sequence ID" value="TNB47113.1"/>
    <property type="molecule type" value="Genomic_DNA"/>
</dbReference>
<evidence type="ECO:0000313" key="3">
    <source>
        <dbReference type="Proteomes" id="UP000307874"/>
    </source>
</evidence>
<dbReference type="InterPro" id="IPR027417">
    <property type="entry name" value="P-loop_NTPase"/>
</dbReference>
<accession>A0A5C4JNR8</accession>
<feature type="region of interest" description="Disordered" evidence="1">
    <location>
        <begin position="1"/>
        <end position="20"/>
    </location>
</feature>
<dbReference type="SUPFAM" id="SSF52540">
    <property type="entry name" value="P-loop containing nucleoside triphosphate hydrolases"/>
    <property type="match status" value="1"/>
</dbReference>
<protein>
    <submittedName>
        <fullName evidence="2">Uncharacterized protein</fullName>
    </submittedName>
</protein>
<name>A0A5C4JNR8_9HYPH</name>
<keyword evidence="3" id="KW-1185">Reference proteome</keyword>
<reference evidence="2 3" key="2">
    <citation type="submission" date="2019-06" db="EMBL/GenBank/DDBJ databases">
        <title>Martelella lutilitoris sp. nov., isolated from a tidal mudflat.</title>
        <authorList>
            <person name="Kim Y.-J."/>
        </authorList>
    </citation>
    <scope>NUCLEOTIDE SEQUENCE [LARGE SCALE GENOMIC DNA]</scope>
    <source>
        <strain evidence="2 3">GH2-6</strain>
    </source>
</reference>
<reference evidence="2 3" key="1">
    <citation type="submission" date="2019-05" db="EMBL/GenBank/DDBJ databases">
        <authorList>
            <person name="Lee S.D."/>
        </authorList>
    </citation>
    <scope>NUCLEOTIDE SEQUENCE [LARGE SCALE GENOMIC DNA]</scope>
    <source>
        <strain evidence="2 3">GH2-6</strain>
    </source>
</reference>
<comment type="caution">
    <text evidence="2">The sequence shown here is derived from an EMBL/GenBank/DDBJ whole genome shotgun (WGS) entry which is preliminary data.</text>
</comment>
<dbReference type="Proteomes" id="UP000307874">
    <property type="component" value="Unassembled WGS sequence"/>
</dbReference>
<sequence>MAGRPAEEEQCNDRTHRIGQTKPVTVHIPLAIHPKLGRGSFDCLLQDLMRSKRNLADSVLWPQESDESELHLLHDRLVKGSEEPQEGGQFDALEGREDLAFEMIRNDIMRVALKAGGSSVVIACAKNPSDFENLLSAHDAALIVMERSEDKLARPSLPTASLPDRSLWPDFLLSD</sequence>
<feature type="compositionally biased region" description="Basic and acidic residues" evidence="1">
    <location>
        <begin position="1"/>
        <end position="16"/>
    </location>
</feature>
<evidence type="ECO:0000256" key="1">
    <source>
        <dbReference type="SAM" id="MobiDB-lite"/>
    </source>
</evidence>
<evidence type="ECO:0000313" key="2">
    <source>
        <dbReference type="EMBL" id="TNB47113.1"/>
    </source>
</evidence>
<dbReference type="OrthoDB" id="9814088at2"/>
<proteinExistence type="predicted"/>
<gene>
    <name evidence="2" type="ORF">FF124_13095</name>
</gene>